<dbReference type="EMBL" id="BAAAPE010000010">
    <property type="protein sequence ID" value="GAA2081679.1"/>
    <property type="molecule type" value="Genomic_DNA"/>
</dbReference>
<evidence type="ECO:0000313" key="2">
    <source>
        <dbReference type="EMBL" id="GAA2081679.1"/>
    </source>
</evidence>
<organism evidence="2 3">
    <name type="scientific">Streptomyces albiaxialis</name>
    <dbReference type="NCBI Taxonomy" id="329523"/>
    <lineage>
        <taxon>Bacteria</taxon>
        <taxon>Bacillati</taxon>
        <taxon>Actinomycetota</taxon>
        <taxon>Actinomycetes</taxon>
        <taxon>Kitasatosporales</taxon>
        <taxon>Streptomycetaceae</taxon>
        <taxon>Streptomyces</taxon>
    </lineage>
</organism>
<feature type="transmembrane region" description="Helical" evidence="1">
    <location>
        <begin position="44"/>
        <end position="63"/>
    </location>
</feature>
<proteinExistence type="predicted"/>
<reference evidence="2 3" key="1">
    <citation type="journal article" date="2019" name="Int. J. Syst. Evol. Microbiol.">
        <title>The Global Catalogue of Microorganisms (GCM) 10K type strain sequencing project: providing services to taxonomists for standard genome sequencing and annotation.</title>
        <authorList>
            <consortium name="The Broad Institute Genomics Platform"/>
            <consortium name="The Broad Institute Genome Sequencing Center for Infectious Disease"/>
            <person name="Wu L."/>
            <person name="Ma J."/>
        </authorList>
    </citation>
    <scope>NUCLEOTIDE SEQUENCE [LARGE SCALE GENOMIC DNA]</scope>
    <source>
        <strain evidence="2 3">JCM 15478</strain>
    </source>
</reference>
<keyword evidence="1" id="KW-0812">Transmembrane</keyword>
<dbReference type="RefSeq" id="WP_344530180.1">
    <property type="nucleotide sequence ID" value="NZ_BAAAPE010000010.1"/>
</dbReference>
<gene>
    <name evidence="2" type="ORF">GCM10009801_40840</name>
</gene>
<dbReference type="Pfam" id="PF05437">
    <property type="entry name" value="AzlD"/>
    <property type="match status" value="1"/>
</dbReference>
<keyword evidence="3" id="KW-1185">Reference proteome</keyword>
<evidence type="ECO:0000313" key="3">
    <source>
        <dbReference type="Proteomes" id="UP001500016"/>
    </source>
</evidence>
<sequence>MNNPALLMGAALLLAVGTFAFRFAGAALRARVTFSPRAEKVLEVAALVLLTALVATTALYEGADAAGIARPAGVLTGAVLAWRRAPFAAVVLTAAAVTAALRLAGVP</sequence>
<accession>A0ABN2W287</accession>
<protein>
    <submittedName>
        <fullName evidence="2">AzlD domain-containing protein</fullName>
    </submittedName>
</protein>
<name>A0ABN2W287_9ACTN</name>
<dbReference type="Proteomes" id="UP001500016">
    <property type="component" value="Unassembled WGS sequence"/>
</dbReference>
<feature type="transmembrane region" description="Helical" evidence="1">
    <location>
        <begin position="84"/>
        <end position="104"/>
    </location>
</feature>
<comment type="caution">
    <text evidence="2">The sequence shown here is derived from an EMBL/GenBank/DDBJ whole genome shotgun (WGS) entry which is preliminary data.</text>
</comment>
<keyword evidence="1" id="KW-1133">Transmembrane helix</keyword>
<dbReference type="InterPro" id="IPR008407">
    <property type="entry name" value="Brnchd-chn_aa_trnsp_AzlD"/>
</dbReference>
<evidence type="ECO:0000256" key="1">
    <source>
        <dbReference type="SAM" id="Phobius"/>
    </source>
</evidence>
<keyword evidence="1" id="KW-0472">Membrane</keyword>